<reference evidence="1" key="1">
    <citation type="submission" date="2021-04" db="EMBL/GenBank/DDBJ databases">
        <title>Sinoanaerobacter chloroacetimidivorans sp. nov., an obligate anaerobic bacterium isolated from anaerobic sludge.</title>
        <authorList>
            <person name="Bao Y."/>
        </authorList>
    </citation>
    <scope>NUCLEOTIDE SEQUENCE</scope>
    <source>
        <strain evidence="1">BAD-6</strain>
    </source>
</reference>
<keyword evidence="2" id="KW-1185">Reference proteome</keyword>
<evidence type="ECO:0000313" key="1">
    <source>
        <dbReference type="EMBL" id="MBR0598623.1"/>
    </source>
</evidence>
<sequence length="161" mass="18203">MREMRRTDRKINEEEALKILMEGEYGILATVDDDGQPYGVPLSYVVIDNSIYYHSTNAGGYKHGNILNNNKVSFTVVGNTQVLPDKFGTLFESAIAFGEADIVNDEEERMLAFREFLKKYSEGFLTEGEKYIQSAGPKAMIVKISIDRLTGKRKTNLNIHK</sequence>
<dbReference type="InterPro" id="IPR012349">
    <property type="entry name" value="Split_barrel_FMN-bd"/>
</dbReference>
<dbReference type="AlphaFoldDB" id="A0A8J7W3S3"/>
<proteinExistence type="predicted"/>
<dbReference type="PANTHER" id="PTHR34071">
    <property type="entry name" value="5-NITROIMIDAZOLE ANTIBIOTICS RESISTANCE PROTEIN, NIMA-FAMILY-RELATED PROTEIN-RELATED"/>
    <property type="match status" value="1"/>
</dbReference>
<dbReference type="Pfam" id="PF12900">
    <property type="entry name" value="Pyridox_ox_2"/>
    <property type="match status" value="1"/>
</dbReference>
<gene>
    <name evidence="1" type="ORF">KCX82_12100</name>
</gene>
<reference evidence="1" key="2">
    <citation type="submission" date="2021-04" db="EMBL/GenBank/DDBJ databases">
        <authorList>
            <person name="Liu J."/>
        </authorList>
    </citation>
    <scope>NUCLEOTIDE SEQUENCE</scope>
    <source>
        <strain evidence="1">BAD-6</strain>
    </source>
</reference>
<organism evidence="1 2">
    <name type="scientific">Sinanaerobacter chloroacetimidivorans</name>
    <dbReference type="NCBI Taxonomy" id="2818044"/>
    <lineage>
        <taxon>Bacteria</taxon>
        <taxon>Bacillati</taxon>
        <taxon>Bacillota</taxon>
        <taxon>Clostridia</taxon>
        <taxon>Peptostreptococcales</taxon>
        <taxon>Anaerovoracaceae</taxon>
        <taxon>Sinanaerobacter</taxon>
    </lineage>
</organism>
<comment type="caution">
    <text evidence="1">The sequence shown here is derived from an EMBL/GenBank/DDBJ whole genome shotgun (WGS) entry which is preliminary data.</text>
</comment>
<dbReference type="PANTHER" id="PTHR34071:SF2">
    <property type="entry name" value="FLAVIN-NUCLEOTIDE-BINDING PROTEIN"/>
    <property type="match status" value="1"/>
</dbReference>
<evidence type="ECO:0000313" key="2">
    <source>
        <dbReference type="Proteomes" id="UP000675664"/>
    </source>
</evidence>
<name>A0A8J7W3S3_9FIRM</name>
<dbReference type="EMBL" id="JAGSND010000007">
    <property type="protein sequence ID" value="MBR0598623.1"/>
    <property type="molecule type" value="Genomic_DNA"/>
</dbReference>
<dbReference type="SUPFAM" id="SSF50475">
    <property type="entry name" value="FMN-binding split barrel"/>
    <property type="match status" value="1"/>
</dbReference>
<accession>A0A8J7W3S3</accession>
<dbReference type="Proteomes" id="UP000675664">
    <property type="component" value="Unassembled WGS sequence"/>
</dbReference>
<dbReference type="InterPro" id="IPR024747">
    <property type="entry name" value="Pyridox_Oxase-rel"/>
</dbReference>
<dbReference type="Gene3D" id="2.30.110.10">
    <property type="entry name" value="Electron Transport, Fmn-binding Protein, Chain A"/>
    <property type="match status" value="1"/>
</dbReference>
<dbReference type="RefSeq" id="WP_227018744.1">
    <property type="nucleotide sequence ID" value="NZ_JAGSND010000007.1"/>
</dbReference>
<protein>
    <submittedName>
        <fullName evidence="1">Pyridoxamine 5'-phosphate oxidase family protein</fullName>
    </submittedName>
</protein>